<proteinExistence type="predicted"/>
<keyword evidence="1" id="KW-0472">Membrane</keyword>
<evidence type="ECO:0000256" key="1">
    <source>
        <dbReference type="SAM" id="Phobius"/>
    </source>
</evidence>
<evidence type="ECO:0008006" key="4">
    <source>
        <dbReference type="Google" id="ProtNLM"/>
    </source>
</evidence>
<sequence>MRAYRVSMVLAGVCVIAFGLHGLVNDPQIAEPADILVWALSAVVVHDGLWLPLACLGGALLARSTAPRFVLIAAASVTAVALPAVLREDADHGNPTLLPLSYQHHLLLLLGACAAVAGAAWTVERLRRRRSARGEDEVSSRRRPSRRSR</sequence>
<evidence type="ECO:0000313" key="2">
    <source>
        <dbReference type="EMBL" id="GAA2719559.1"/>
    </source>
</evidence>
<dbReference type="RefSeq" id="WP_344448475.1">
    <property type="nucleotide sequence ID" value="NZ_BAAATZ010000002.1"/>
</dbReference>
<organism evidence="2 3">
    <name type="scientific">Actinocorallia aurantiaca</name>
    <dbReference type="NCBI Taxonomy" id="46204"/>
    <lineage>
        <taxon>Bacteria</taxon>
        <taxon>Bacillati</taxon>
        <taxon>Actinomycetota</taxon>
        <taxon>Actinomycetes</taxon>
        <taxon>Streptosporangiales</taxon>
        <taxon>Thermomonosporaceae</taxon>
        <taxon>Actinocorallia</taxon>
    </lineage>
</organism>
<feature type="transmembrane region" description="Helical" evidence="1">
    <location>
        <begin position="35"/>
        <end position="62"/>
    </location>
</feature>
<comment type="caution">
    <text evidence="2">The sequence shown here is derived from an EMBL/GenBank/DDBJ whole genome shotgun (WGS) entry which is preliminary data.</text>
</comment>
<keyword evidence="3" id="KW-1185">Reference proteome</keyword>
<keyword evidence="1" id="KW-1133">Transmembrane helix</keyword>
<feature type="transmembrane region" description="Helical" evidence="1">
    <location>
        <begin position="69"/>
        <end position="86"/>
    </location>
</feature>
<keyword evidence="1" id="KW-0812">Transmembrane</keyword>
<accession>A0ABP6G9A4</accession>
<name>A0ABP6G9A4_9ACTN</name>
<protein>
    <recommendedName>
        <fullName evidence="4">Integral membrane protein</fullName>
    </recommendedName>
</protein>
<evidence type="ECO:0000313" key="3">
    <source>
        <dbReference type="Proteomes" id="UP001501842"/>
    </source>
</evidence>
<reference evidence="3" key="1">
    <citation type="journal article" date="2019" name="Int. J. Syst. Evol. Microbiol.">
        <title>The Global Catalogue of Microorganisms (GCM) 10K type strain sequencing project: providing services to taxonomists for standard genome sequencing and annotation.</title>
        <authorList>
            <consortium name="The Broad Institute Genomics Platform"/>
            <consortium name="The Broad Institute Genome Sequencing Center for Infectious Disease"/>
            <person name="Wu L."/>
            <person name="Ma J."/>
        </authorList>
    </citation>
    <scope>NUCLEOTIDE SEQUENCE [LARGE SCALE GENOMIC DNA]</scope>
    <source>
        <strain evidence="3">JCM 8201</strain>
    </source>
</reference>
<dbReference type="EMBL" id="BAAATZ010000002">
    <property type="protein sequence ID" value="GAA2719559.1"/>
    <property type="molecule type" value="Genomic_DNA"/>
</dbReference>
<gene>
    <name evidence="2" type="ORF">GCM10010439_05410</name>
</gene>
<feature type="transmembrane region" description="Helical" evidence="1">
    <location>
        <begin position="106"/>
        <end position="123"/>
    </location>
</feature>
<dbReference type="Proteomes" id="UP001501842">
    <property type="component" value="Unassembled WGS sequence"/>
</dbReference>